<reference evidence="1" key="1">
    <citation type="submission" date="2023-11" db="EMBL/GenBank/DDBJ databases">
        <title>Genome assemblies of two species of porcelain crab, Petrolisthes cinctipes and Petrolisthes manimaculis (Anomura: Porcellanidae).</title>
        <authorList>
            <person name="Angst P."/>
        </authorList>
    </citation>
    <scope>NUCLEOTIDE SEQUENCE</scope>
    <source>
        <strain evidence="1">PB745_02</strain>
        <tissue evidence="1">Gill</tissue>
    </source>
</reference>
<dbReference type="AlphaFoldDB" id="A0AAE1TU41"/>
<gene>
    <name evidence="1" type="ORF">Pmani_032103</name>
</gene>
<keyword evidence="2" id="KW-1185">Reference proteome</keyword>
<protein>
    <submittedName>
        <fullName evidence="1">Uncharacterized protein</fullName>
    </submittedName>
</protein>
<accession>A0AAE1TU41</accession>
<comment type="caution">
    <text evidence="1">The sequence shown here is derived from an EMBL/GenBank/DDBJ whole genome shotgun (WGS) entry which is preliminary data.</text>
</comment>
<dbReference type="EMBL" id="JAWZYT010004103">
    <property type="protein sequence ID" value="KAK4295325.1"/>
    <property type="molecule type" value="Genomic_DNA"/>
</dbReference>
<organism evidence="1 2">
    <name type="scientific">Petrolisthes manimaculis</name>
    <dbReference type="NCBI Taxonomy" id="1843537"/>
    <lineage>
        <taxon>Eukaryota</taxon>
        <taxon>Metazoa</taxon>
        <taxon>Ecdysozoa</taxon>
        <taxon>Arthropoda</taxon>
        <taxon>Crustacea</taxon>
        <taxon>Multicrustacea</taxon>
        <taxon>Malacostraca</taxon>
        <taxon>Eumalacostraca</taxon>
        <taxon>Eucarida</taxon>
        <taxon>Decapoda</taxon>
        <taxon>Pleocyemata</taxon>
        <taxon>Anomura</taxon>
        <taxon>Galatheoidea</taxon>
        <taxon>Porcellanidae</taxon>
        <taxon>Petrolisthes</taxon>
    </lineage>
</organism>
<sequence>MVGGWECACEEIHGNKCLGKWWRVLGGDGGGDECRMFLKWWRWVLHGCRGDIMEGGGWLVGGMIREDFYDIEGAELVGKVLESDDVKREKSNLWKGNETRRMNQQEKSLID</sequence>
<dbReference type="Proteomes" id="UP001292094">
    <property type="component" value="Unassembled WGS sequence"/>
</dbReference>
<proteinExistence type="predicted"/>
<evidence type="ECO:0000313" key="2">
    <source>
        <dbReference type="Proteomes" id="UP001292094"/>
    </source>
</evidence>
<name>A0AAE1TU41_9EUCA</name>
<evidence type="ECO:0000313" key="1">
    <source>
        <dbReference type="EMBL" id="KAK4295325.1"/>
    </source>
</evidence>